<sequence>MGGSMSIINETNVPLNIALKQITPLYYQNSVKPGETMYKDTGAIHLTVEATIDFGEHTQYSNWSNIINNPINLLSVSSPGWYAGYNHKLAIRGGPEPFIDDANGKRFLQLDNWKPLEIVEI</sequence>
<keyword evidence="3" id="KW-1185">Reference proteome</keyword>
<dbReference type="Proteomes" id="UP000247702">
    <property type="component" value="Unassembled WGS sequence"/>
</dbReference>
<reference evidence="1 3" key="1">
    <citation type="submission" date="2017-11" db="EMBL/GenBank/DDBJ databases">
        <title>The genome of Rhizophagus clarus HR1 reveals common genetic basis of auxotrophy among arbuscular mycorrhizal fungi.</title>
        <authorList>
            <person name="Kobayashi Y."/>
        </authorList>
    </citation>
    <scope>NUCLEOTIDE SEQUENCE [LARGE SCALE GENOMIC DNA]</scope>
    <source>
        <strain evidence="1 3">HR1</strain>
    </source>
</reference>
<name>A0A2Z6RI87_9GLOM</name>
<evidence type="ECO:0000313" key="1">
    <source>
        <dbReference type="EMBL" id="GBC01771.1"/>
    </source>
</evidence>
<evidence type="ECO:0000313" key="3">
    <source>
        <dbReference type="Proteomes" id="UP000247702"/>
    </source>
</evidence>
<dbReference type="EMBL" id="BLAL01000259">
    <property type="protein sequence ID" value="GES97458.1"/>
    <property type="molecule type" value="Genomic_DNA"/>
</dbReference>
<protein>
    <submittedName>
        <fullName evidence="2">Uncharacterized protein LOC110856622</fullName>
    </submittedName>
</protein>
<accession>A0A2Z6RI87</accession>
<comment type="caution">
    <text evidence="1">The sequence shown here is derived from an EMBL/GenBank/DDBJ whole genome shotgun (WGS) entry which is preliminary data.</text>
</comment>
<evidence type="ECO:0000313" key="2">
    <source>
        <dbReference type="EMBL" id="GES97458.1"/>
    </source>
</evidence>
<organism evidence="1 3">
    <name type="scientific">Rhizophagus clarus</name>
    <dbReference type="NCBI Taxonomy" id="94130"/>
    <lineage>
        <taxon>Eukaryota</taxon>
        <taxon>Fungi</taxon>
        <taxon>Fungi incertae sedis</taxon>
        <taxon>Mucoromycota</taxon>
        <taxon>Glomeromycotina</taxon>
        <taxon>Glomeromycetes</taxon>
        <taxon>Glomerales</taxon>
        <taxon>Glomeraceae</taxon>
        <taxon>Rhizophagus</taxon>
    </lineage>
</organism>
<proteinExistence type="predicted"/>
<dbReference type="Proteomes" id="UP000615446">
    <property type="component" value="Unassembled WGS sequence"/>
</dbReference>
<reference evidence="2" key="2">
    <citation type="submission" date="2019-10" db="EMBL/GenBank/DDBJ databases">
        <title>Conservation and host-specific expression of non-tandemly repeated heterogenous ribosome RNA gene in arbuscular mycorrhizal fungi.</title>
        <authorList>
            <person name="Maeda T."/>
            <person name="Kobayashi Y."/>
            <person name="Nakagawa T."/>
            <person name="Ezawa T."/>
            <person name="Yamaguchi K."/>
            <person name="Bino T."/>
            <person name="Nishimoto Y."/>
            <person name="Shigenobu S."/>
            <person name="Kawaguchi M."/>
        </authorList>
    </citation>
    <scope>NUCLEOTIDE SEQUENCE</scope>
    <source>
        <strain evidence="2">HR1</strain>
    </source>
</reference>
<gene>
    <name evidence="2" type="ORF">RCL2_002404900</name>
    <name evidence="1" type="ORF">RclHR1_04320012</name>
</gene>
<dbReference type="EMBL" id="BEXD01003691">
    <property type="protein sequence ID" value="GBC01771.1"/>
    <property type="molecule type" value="Genomic_DNA"/>
</dbReference>
<dbReference type="AlphaFoldDB" id="A0A2Z6RI87"/>
<dbReference type="OrthoDB" id="3246235at2759"/>